<feature type="transmembrane region" description="Helical" evidence="7">
    <location>
        <begin position="251"/>
        <end position="267"/>
    </location>
</feature>
<keyword evidence="3 7" id="KW-0812">Transmembrane</keyword>
<feature type="transmembrane region" description="Helical" evidence="7">
    <location>
        <begin position="20"/>
        <end position="39"/>
    </location>
</feature>
<dbReference type="STRING" id="360411.AC812_02095"/>
<sequence length="414" mass="44969">MLGCALVMGQTMRRFRQPSVLGELIGGILLGPTILGWLFPDFFEWLFQSSLEVGILRDASIKMGMLFFLFIAGLEINFSNTNHVGRYAFFIGLFGTILPIAFGVGLVYLLPSALWGPIAQKNLIIFGLFIGINLANTANPVIIRILQDLGLLKKEIGLITLNATVIDDSITWTLFAIMLSFTHRPQAGEISLGADQTIFLILSFFILMLTFGRRFAPQALRFIRKSVSWPSGFIAFTTLAILLVASVAEFLGIHAFLGAFLLGAVVAGKHPEAEQAHTVISQFVMAFFAPIYFVSIGMKANFIINFDFTLLTVILLSAIVSKFLSVLLGAKIAGMKINRRVFAIASGLNARGATGIILAGIGLSNGLIDERIFVSLFITAIITSVAAGPLMTYFLGEKKSISLTENDPSISTIQ</sequence>
<feature type="transmembrane region" description="Helical" evidence="7">
    <location>
        <begin position="59"/>
        <end position="76"/>
    </location>
</feature>
<dbReference type="GO" id="GO:1902600">
    <property type="term" value="P:proton transmembrane transport"/>
    <property type="evidence" value="ECO:0007669"/>
    <property type="project" value="InterPro"/>
</dbReference>
<keyword evidence="2" id="KW-0813">Transport</keyword>
<proteinExistence type="predicted"/>
<feature type="transmembrane region" description="Helical" evidence="7">
    <location>
        <begin position="310"/>
        <end position="329"/>
    </location>
</feature>
<dbReference type="Pfam" id="PF00999">
    <property type="entry name" value="Na_H_Exchanger"/>
    <property type="match status" value="1"/>
</dbReference>
<dbReference type="Proteomes" id="UP000050514">
    <property type="component" value="Unassembled WGS sequence"/>
</dbReference>
<protein>
    <recommendedName>
        <fullName evidence="8">Cation/H+ exchanger transmembrane domain-containing protein</fullName>
    </recommendedName>
</protein>
<keyword evidence="5" id="KW-0406">Ion transport</keyword>
<feature type="domain" description="Cation/H+ exchanger transmembrane" evidence="8">
    <location>
        <begin position="6"/>
        <end position="390"/>
    </location>
</feature>
<evidence type="ECO:0000313" key="9">
    <source>
        <dbReference type="EMBL" id="KPL78066.1"/>
    </source>
</evidence>
<evidence type="ECO:0000313" key="10">
    <source>
        <dbReference type="Proteomes" id="UP000050514"/>
    </source>
</evidence>
<feature type="transmembrane region" description="Helical" evidence="7">
    <location>
        <begin position="227"/>
        <end position="245"/>
    </location>
</feature>
<keyword evidence="4 7" id="KW-1133">Transmembrane helix</keyword>
<keyword evidence="10" id="KW-1185">Reference proteome</keyword>
<evidence type="ECO:0000256" key="1">
    <source>
        <dbReference type="ARBA" id="ARBA00004141"/>
    </source>
</evidence>
<dbReference type="InterPro" id="IPR006153">
    <property type="entry name" value="Cation/H_exchanger_TM"/>
</dbReference>
<dbReference type="AlphaFoldDB" id="A0A0N8GNG9"/>
<feature type="transmembrane region" description="Helical" evidence="7">
    <location>
        <begin position="341"/>
        <end position="361"/>
    </location>
</feature>
<dbReference type="PANTHER" id="PTHR32468:SF0">
    <property type="entry name" value="K(+)_H(+) ANTIPORTER 1"/>
    <property type="match status" value="1"/>
</dbReference>
<organism evidence="9 10">
    <name type="scientific">Bellilinea caldifistulae</name>
    <dbReference type="NCBI Taxonomy" id="360411"/>
    <lineage>
        <taxon>Bacteria</taxon>
        <taxon>Bacillati</taxon>
        <taxon>Chloroflexota</taxon>
        <taxon>Anaerolineae</taxon>
        <taxon>Anaerolineales</taxon>
        <taxon>Anaerolineaceae</taxon>
        <taxon>Bellilinea</taxon>
    </lineage>
</organism>
<feature type="transmembrane region" description="Helical" evidence="7">
    <location>
        <begin position="158"/>
        <end position="178"/>
    </location>
</feature>
<dbReference type="Gene3D" id="1.20.1530.20">
    <property type="match status" value="1"/>
</dbReference>
<evidence type="ECO:0000256" key="7">
    <source>
        <dbReference type="SAM" id="Phobius"/>
    </source>
</evidence>
<dbReference type="InterPro" id="IPR038770">
    <property type="entry name" value="Na+/solute_symporter_sf"/>
</dbReference>
<keyword evidence="6 7" id="KW-0472">Membrane</keyword>
<evidence type="ECO:0000256" key="2">
    <source>
        <dbReference type="ARBA" id="ARBA00022448"/>
    </source>
</evidence>
<reference evidence="9 10" key="1">
    <citation type="submission" date="2015-07" db="EMBL/GenBank/DDBJ databases">
        <title>Draft genome of Bellilinea caldifistulae DSM 17877.</title>
        <authorList>
            <person name="Hemp J."/>
            <person name="Ward L.M."/>
            <person name="Pace L.A."/>
            <person name="Fischer W.W."/>
        </authorList>
    </citation>
    <scope>NUCLEOTIDE SEQUENCE [LARGE SCALE GENOMIC DNA]</scope>
    <source>
        <strain evidence="9 10">GOMI-1</strain>
    </source>
</reference>
<feature type="transmembrane region" description="Helical" evidence="7">
    <location>
        <begin position="198"/>
        <end position="215"/>
    </location>
</feature>
<evidence type="ECO:0000256" key="6">
    <source>
        <dbReference type="ARBA" id="ARBA00023136"/>
    </source>
</evidence>
<comment type="subcellular location">
    <subcellularLocation>
        <location evidence="1">Membrane</location>
        <topology evidence="1">Multi-pass membrane protein</topology>
    </subcellularLocation>
</comment>
<dbReference type="InterPro" id="IPR050794">
    <property type="entry name" value="CPA2_transporter"/>
</dbReference>
<dbReference type="GO" id="GO:0015297">
    <property type="term" value="F:antiporter activity"/>
    <property type="evidence" value="ECO:0007669"/>
    <property type="project" value="InterPro"/>
</dbReference>
<evidence type="ECO:0000256" key="4">
    <source>
        <dbReference type="ARBA" id="ARBA00022989"/>
    </source>
</evidence>
<feature type="transmembrane region" description="Helical" evidence="7">
    <location>
        <begin position="123"/>
        <end position="146"/>
    </location>
</feature>
<evidence type="ECO:0000256" key="3">
    <source>
        <dbReference type="ARBA" id="ARBA00022692"/>
    </source>
</evidence>
<comment type="caution">
    <text evidence="9">The sequence shown here is derived from an EMBL/GenBank/DDBJ whole genome shotgun (WGS) entry which is preliminary data.</text>
</comment>
<feature type="transmembrane region" description="Helical" evidence="7">
    <location>
        <begin position="373"/>
        <end position="395"/>
    </location>
</feature>
<name>A0A0N8GNG9_9CHLR</name>
<evidence type="ECO:0000256" key="5">
    <source>
        <dbReference type="ARBA" id="ARBA00023065"/>
    </source>
</evidence>
<accession>A0A0N8GNG9</accession>
<feature type="transmembrane region" description="Helical" evidence="7">
    <location>
        <begin position="279"/>
        <end position="298"/>
    </location>
</feature>
<dbReference type="GO" id="GO:0016020">
    <property type="term" value="C:membrane"/>
    <property type="evidence" value="ECO:0007669"/>
    <property type="project" value="UniProtKB-SubCell"/>
</dbReference>
<dbReference type="PANTHER" id="PTHR32468">
    <property type="entry name" value="CATION/H + ANTIPORTER"/>
    <property type="match status" value="1"/>
</dbReference>
<evidence type="ECO:0000259" key="8">
    <source>
        <dbReference type="Pfam" id="PF00999"/>
    </source>
</evidence>
<feature type="transmembrane region" description="Helical" evidence="7">
    <location>
        <begin position="88"/>
        <end position="111"/>
    </location>
</feature>
<gene>
    <name evidence="9" type="ORF">AC812_02095</name>
</gene>
<dbReference type="EMBL" id="LGHJ01000007">
    <property type="protein sequence ID" value="KPL78066.1"/>
    <property type="molecule type" value="Genomic_DNA"/>
</dbReference>